<keyword evidence="11" id="KW-1185">Reference proteome</keyword>
<dbReference type="SMART" id="SM00220">
    <property type="entry name" value="S_TKc"/>
    <property type="match status" value="1"/>
</dbReference>
<keyword evidence="4 10" id="KW-0418">Kinase</keyword>
<dbReference type="SUPFAM" id="SSF56112">
    <property type="entry name" value="Protein kinase-like (PK-like)"/>
    <property type="match status" value="1"/>
</dbReference>
<dbReference type="PANTHER" id="PTHR24346">
    <property type="entry name" value="MAP/MICROTUBULE AFFINITY-REGULATING KINASE"/>
    <property type="match status" value="1"/>
</dbReference>
<comment type="caution">
    <text evidence="10">The sequence shown here is derived from an EMBL/GenBank/DDBJ whole genome shotgun (WGS) entry which is preliminary data.</text>
</comment>
<dbReference type="Proteomes" id="UP000179807">
    <property type="component" value="Unassembled WGS sequence"/>
</dbReference>
<dbReference type="GO" id="GO:0004674">
    <property type="term" value="F:protein serine/threonine kinase activity"/>
    <property type="evidence" value="ECO:0007669"/>
    <property type="project" value="UniProtKB-KW"/>
</dbReference>
<dbReference type="EMBL" id="MLAK01000668">
    <property type="protein sequence ID" value="OHT08413.1"/>
    <property type="molecule type" value="Genomic_DNA"/>
</dbReference>
<evidence type="ECO:0000259" key="9">
    <source>
        <dbReference type="PROSITE" id="PS50011"/>
    </source>
</evidence>
<dbReference type="InterPro" id="IPR008271">
    <property type="entry name" value="Ser/Thr_kinase_AS"/>
</dbReference>
<feature type="transmembrane region" description="Helical" evidence="8">
    <location>
        <begin position="197"/>
        <end position="215"/>
    </location>
</feature>
<feature type="binding site" evidence="6">
    <location>
        <position position="44"/>
    </location>
    <ligand>
        <name>ATP</name>
        <dbReference type="ChEBI" id="CHEBI:30616"/>
    </ligand>
</feature>
<keyword evidence="2" id="KW-0808">Transferase</keyword>
<dbReference type="PROSITE" id="PS00107">
    <property type="entry name" value="PROTEIN_KINASE_ATP"/>
    <property type="match status" value="1"/>
</dbReference>
<dbReference type="OrthoDB" id="504170at2759"/>
<evidence type="ECO:0000256" key="1">
    <source>
        <dbReference type="ARBA" id="ARBA00022527"/>
    </source>
</evidence>
<accession>A0A1J4KGF2</accession>
<dbReference type="VEuPathDB" id="TrichDB:TRFO_23094"/>
<keyword evidence="8" id="KW-1133">Transmembrane helix</keyword>
<keyword evidence="8" id="KW-0812">Transmembrane</keyword>
<comment type="similarity">
    <text evidence="7">Belongs to the protein kinase superfamily.</text>
</comment>
<dbReference type="Gene3D" id="1.10.510.10">
    <property type="entry name" value="Transferase(Phosphotransferase) domain 1"/>
    <property type="match status" value="1"/>
</dbReference>
<evidence type="ECO:0000256" key="5">
    <source>
        <dbReference type="ARBA" id="ARBA00022840"/>
    </source>
</evidence>
<dbReference type="PANTHER" id="PTHR24346:SF82">
    <property type="entry name" value="KP78A-RELATED"/>
    <property type="match status" value="1"/>
</dbReference>
<dbReference type="AlphaFoldDB" id="A0A1J4KGF2"/>
<evidence type="ECO:0000313" key="11">
    <source>
        <dbReference type="Proteomes" id="UP000179807"/>
    </source>
</evidence>
<protein>
    <submittedName>
        <fullName evidence="10">CAMK family protein kinase</fullName>
    </submittedName>
</protein>
<sequence length="216" mass="24927">MQFRRQEVGDYILGRTLGSGTTGKVKVAERKDTGEQVAIKIIKKSQFELKPDLQRKIRREIALMRLMDHPNLLQLKEVCESNRHLYIVLEFAAHGELFDYLVARRRLSEEVALNFFRQIIYGLEYLHVHAICHRDLKPENILLDEFDNIKIADFGFARWMRANIAETSCGSPHYAAPEVIKGIQYDGRCADVWSCGVILYALLAVCFNFGLSFYIL</sequence>
<dbReference type="FunFam" id="3.30.200.20:FF:000003">
    <property type="entry name" value="Non-specific serine/threonine protein kinase"/>
    <property type="match status" value="1"/>
</dbReference>
<feature type="domain" description="Protein kinase" evidence="9">
    <location>
        <begin position="11"/>
        <end position="216"/>
    </location>
</feature>
<dbReference type="GO" id="GO:0005524">
    <property type="term" value="F:ATP binding"/>
    <property type="evidence" value="ECO:0007669"/>
    <property type="project" value="UniProtKB-UniRule"/>
</dbReference>
<proteinExistence type="inferred from homology"/>
<evidence type="ECO:0000256" key="8">
    <source>
        <dbReference type="SAM" id="Phobius"/>
    </source>
</evidence>
<dbReference type="InterPro" id="IPR017441">
    <property type="entry name" value="Protein_kinase_ATP_BS"/>
</dbReference>
<dbReference type="GO" id="GO:0035556">
    <property type="term" value="P:intracellular signal transduction"/>
    <property type="evidence" value="ECO:0007669"/>
    <property type="project" value="TreeGrafter"/>
</dbReference>
<keyword evidence="5 6" id="KW-0067">ATP-binding</keyword>
<dbReference type="InterPro" id="IPR000719">
    <property type="entry name" value="Prot_kinase_dom"/>
</dbReference>
<dbReference type="GO" id="GO:0005737">
    <property type="term" value="C:cytoplasm"/>
    <property type="evidence" value="ECO:0007669"/>
    <property type="project" value="TreeGrafter"/>
</dbReference>
<keyword evidence="3 6" id="KW-0547">Nucleotide-binding</keyword>
<dbReference type="PROSITE" id="PS50011">
    <property type="entry name" value="PROTEIN_KINASE_DOM"/>
    <property type="match status" value="1"/>
</dbReference>
<keyword evidence="8" id="KW-0472">Membrane</keyword>
<dbReference type="InterPro" id="IPR011009">
    <property type="entry name" value="Kinase-like_dom_sf"/>
</dbReference>
<reference evidence="10" key="1">
    <citation type="submission" date="2016-10" db="EMBL/GenBank/DDBJ databases">
        <authorList>
            <person name="Benchimol M."/>
            <person name="Almeida L.G."/>
            <person name="Vasconcelos A.T."/>
            <person name="Perreira-Neves A."/>
            <person name="Rosa I.A."/>
            <person name="Tasca T."/>
            <person name="Bogo M.R."/>
            <person name="de Souza W."/>
        </authorList>
    </citation>
    <scope>NUCLEOTIDE SEQUENCE [LARGE SCALE GENOMIC DNA]</scope>
    <source>
        <strain evidence="10">K</strain>
    </source>
</reference>
<organism evidence="10 11">
    <name type="scientific">Tritrichomonas foetus</name>
    <dbReference type="NCBI Taxonomy" id="1144522"/>
    <lineage>
        <taxon>Eukaryota</taxon>
        <taxon>Metamonada</taxon>
        <taxon>Parabasalia</taxon>
        <taxon>Tritrichomonadida</taxon>
        <taxon>Tritrichomonadidae</taxon>
        <taxon>Tritrichomonas</taxon>
    </lineage>
</organism>
<dbReference type="GeneID" id="94837659"/>
<dbReference type="FunFam" id="1.10.510.10:FF:000571">
    <property type="entry name" value="Maternal embryonic leucine zipper kinase"/>
    <property type="match status" value="1"/>
</dbReference>
<evidence type="ECO:0000256" key="6">
    <source>
        <dbReference type="PROSITE-ProRule" id="PRU10141"/>
    </source>
</evidence>
<keyword evidence="1 7" id="KW-0723">Serine/threonine-protein kinase</keyword>
<evidence type="ECO:0000313" key="10">
    <source>
        <dbReference type="EMBL" id="OHT08413.1"/>
    </source>
</evidence>
<name>A0A1J4KGF2_9EUKA</name>
<gene>
    <name evidence="10" type="ORF">TRFO_23094</name>
</gene>
<evidence type="ECO:0000256" key="4">
    <source>
        <dbReference type="ARBA" id="ARBA00022777"/>
    </source>
</evidence>
<evidence type="ECO:0000256" key="3">
    <source>
        <dbReference type="ARBA" id="ARBA00022741"/>
    </source>
</evidence>
<evidence type="ECO:0000256" key="2">
    <source>
        <dbReference type="ARBA" id="ARBA00022679"/>
    </source>
</evidence>
<dbReference type="PROSITE" id="PS00108">
    <property type="entry name" value="PROTEIN_KINASE_ST"/>
    <property type="match status" value="1"/>
</dbReference>
<dbReference type="RefSeq" id="XP_068361549.1">
    <property type="nucleotide sequence ID" value="XM_068502955.1"/>
</dbReference>
<evidence type="ECO:0000256" key="7">
    <source>
        <dbReference type="RuleBase" id="RU000304"/>
    </source>
</evidence>
<dbReference type="Pfam" id="PF00069">
    <property type="entry name" value="Pkinase"/>
    <property type="match status" value="1"/>
</dbReference>